<evidence type="ECO:0000256" key="1">
    <source>
        <dbReference type="ARBA" id="ARBA00009995"/>
    </source>
</evidence>
<keyword evidence="5" id="KW-0732">Signal</keyword>
<dbReference type="InterPro" id="IPR002213">
    <property type="entry name" value="UDP_glucos_trans"/>
</dbReference>
<dbReference type="PANTHER" id="PTHR48043">
    <property type="entry name" value="EG:EG0003.4 PROTEIN-RELATED"/>
    <property type="match status" value="1"/>
</dbReference>
<name>A0ABD2WSR0_9HYME</name>
<evidence type="ECO:0008006" key="8">
    <source>
        <dbReference type="Google" id="ProtNLM"/>
    </source>
</evidence>
<evidence type="ECO:0000256" key="5">
    <source>
        <dbReference type="SAM" id="SignalP"/>
    </source>
</evidence>
<evidence type="ECO:0000313" key="6">
    <source>
        <dbReference type="EMBL" id="KAL3395744.1"/>
    </source>
</evidence>
<evidence type="ECO:0000256" key="4">
    <source>
        <dbReference type="SAM" id="Phobius"/>
    </source>
</evidence>
<comment type="similarity">
    <text evidence="1">Belongs to the UDP-glycosyltransferase family.</text>
</comment>
<keyword evidence="3" id="KW-0808">Transferase</keyword>
<keyword evidence="4" id="KW-0812">Transmembrane</keyword>
<dbReference type="InterPro" id="IPR050271">
    <property type="entry name" value="UDP-glycosyltransferase"/>
</dbReference>
<sequence>MNYIKVFLILNCITRLIVCDAYRILGVFPFAGKSHNIIFESLMKSLAKHGHQVDVVTHFPLTEPTKNYNDIINLNGTMENLVNNYTVEFINQISGEIVDLIALSYGNRICDFMGLPEMQKLIKGPRKNSSYDVVITELFGANCYIGLGRAFKVPVVALSSAIEYPWVAHLIGNDDNLAYVPNAYHIGVGRMNWWERLNNVYSHYKALHRFHSLTEESQTESMRKYISPQMPSIREVEREISLVLVNSHPILFGVKPLIPGLVQIAGLHVEESDEVLPQKNESTEGVVYFTLGSMVLIETLPTNTLKQIYKSFEKLAPMRVLVKIVNRSNLPPGLPKNVKVLPWIPQQPVLAHKSMRIFITHGGLGGLIEALYYGVPMIGIPLFSDQFRNVEAFVAKRMMIPIKLNEINERNLDNAFNCLINDITYKNQAIYYSKLFKDRPVSSMNNAIFWIEYVIRNGNVLRSSALDFYWWQLALLDIYGPMFVLSCIAIFGNFLIIYNLFFKNSNLGAENGQYDEKSYSIIKTKIY</sequence>
<gene>
    <name evidence="6" type="ORF">TKK_010277</name>
</gene>
<feature type="signal peptide" evidence="5">
    <location>
        <begin position="1"/>
        <end position="21"/>
    </location>
</feature>
<keyword evidence="4" id="KW-1133">Transmembrane helix</keyword>
<comment type="caution">
    <text evidence="6">The sequence shown here is derived from an EMBL/GenBank/DDBJ whole genome shotgun (WGS) entry which is preliminary data.</text>
</comment>
<dbReference type="SUPFAM" id="SSF53756">
    <property type="entry name" value="UDP-Glycosyltransferase/glycogen phosphorylase"/>
    <property type="match status" value="1"/>
</dbReference>
<dbReference type="Gene3D" id="3.40.50.2000">
    <property type="entry name" value="Glycogen Phosphorylase B"/>
    <property type="match status" value="1"/>
</dbReference>
<dbReference type="PANTHER" id="PTHR48043:SF145">
    <property type="entry name" value="FI06409P-RELATED"/>
    <property type="match status" value="1"/>
</dbReference>
<evidence type="ECO:0000313" key="7">
    <source>
        <dbReference type="Proteomes" id="UP001627154"/>
    </source>
</evidence>
<evidence type="ECO:0000256" key="3">
    <source>
        <dbReference type="ARBA" id="ARBA00022679"/>
    </source>
</evidence>
<dbReference type="AlphaFoldDB" id="A0ABD2WSR0"/>
<keyword evidence="7" id="KW-1185">Reference proteome</keyword>
<protein>
    <recommendedName>
        <fullName evidence="8">UDP-glucuronosyltransferase</fullName>
    </recommendedName>
</protein>
<evidence type="ECO:0000256" key="2">
    <source>
        <dbReference type="ARBA" id="ARBA00022676"/>
    </source>
</evidence>
<dbReference type="FunFam" id="3.40.50.2000:FF:000021">
    <property type="entry name" value="UDP-glucuronosyltransferase"/>
    <property type="match status" value="1"/>
</dbReference>
<reference evidence="6 7" key="1">
    <citation type="journal article" date="2024" name="bioRxiv">
        <title>A reference genome for Trichogramma kaykai: A tiny desert-dwelling parasitoid wasp with competing sex-ratio distorters.</title>
        <authorList>
            <person name="Culotta J."/>
            <person name="Lindsey A.R."/>
        </authorList>
    </citation>
    <scope>NUCLEOTIDE SEQUENCE [LARGE SCALE GENOMIC DNA]</scope>
    <source>
        <strain evidence="6 7">KSX58</strain>
    </source>
</reference>
<feature type="transmembrane region" description="Helical" evidence="4">
    <location>
        <begin position="478"/>
        <end position="501"/>
    </location>
</feature>
<dbReference type="CDD" id="cd03784">
    <property type="entry name" value="GT1_Gtf-like"/>
    <property type="match status" value="1"/>
</dbReference>
<keyword evidence="4" id="KW-0472">Membrane</keyword>
<feature type="chain" id="PRO_5044799732" description="UDP-glucuronosyltransferase" evidence="5">
    <location>
        <begin position="22"/>
        <end position="527"/>
    </location>
</feature>
<dbReference type="GO" id="GO:0016757">
    <property type="term" value="F:glycosyltransferase activity"/>
    <property type="evidence" value="ECO:0007669"/>
    <property type="project" value="UniProtKB-KW"/>
</dbReference>
<dbReference type="EMBL" id="JBJJXI010000078">
    <property type="protein sequence ID" value="KAL3395744.1"/>
    <property type="molecule type" value="Genomic_DNA"/>
</dbReference>
<organism evidence="6 7">
    <name type="scientific">Trichogramma kaykai</name>
    <dbReference type="NCBI Taxonomy" id="54128"/>
    <lineage>
        <taxon>Eukaryota</taxon>
        <taxon>Metazoa</taxon>
        <taxon>Ecdysozoa</taxon>
        <taxon>Arthropoda</taxon>
        <taxon>Hexapoda</taxon>
        <taxon>Insecta</taxon>
        <taxon>Pterygota</taxon>
        <taxon>Neoptera</taxon>
        <taxon>Endopterygota</taxon>
        <taxon>Hymenoptera</taxon>
        <taxon>Apocrita</taxon>
        <taxon>Proctotrupomorpha</taxon>
        <taxon>Chalcidoidea</taxon>
        <taxon>Trichogrammatidae</taxon>
        <taxon>Trichogramma</taxon>
    </lineage>
</organism>
<proteinExistence type="inferred from homology"/>
<accession>A0ABD2WSR0</accession>
<keyword evidence="2" id="KW-0328">Glycosyltransferase</keyword>
<dbReference type="Pfam" id="PF00201">
    <property type="entry name" value="UDPGT"/>
    <property type="match status" value="1"/>
</dbReference>
<dbReference type="Proteomes" id="UP001627154">
    <property type="component" value="Unassembled WGS sequence"/>
</dbReference>